<accession>A0A9N9EAD3</accession>
<reference evidence="1" key="1">
    <citation type="submission" date="2021-06" db="EMBL/GenBank/DDBJ databases">
        <authorList>
            <person name="Kallberg Y."/>
            <person name="Tangrot J."/>
            <person name="Rosling A."/>
        </authorList>
    </citation>
    <scope>NUCLEOTIDE SEQUENCE</scope>
    <source>
        <strain evidence="1">IN212</strain>
    </source>
</reference>
<keyword evidence="2" id="KW-1185">Reference proteome</keyword>
<evidence type="ECO:0000313" key="1">
    <source>
        <dbReference type="EMBL" id="CAG8668616.1"/>
    </source>
</evidence>
<dbReference type="OrthoDB" id="2366494at2759"/>
<gene>
    <name evidence="1" type="ORF">RFULGI_LOCUS9133</name>
</gene>
<sequence>MQTCRTRNYNDNEKDDVTIYREYLDAKVKYQSIRSKLFNVIADSSDYENAFKTYQKMEDDVLDVFSYRIKYKIGLHLLSGISCTKDVNKGYRKIVEAGNFGLPDAILLINKYRNVKDHGAQEAFKLLNKH</sequence>
<dbReference type="EMBL" id="CAJVPZ010015760">
    <property type="protein sequence ID" value="CAG8668616.1"/>
    <property type="molecule type" value="Genomic_DNA"/>
</dbReference>
<evidence type="ECO:0000313" key="2">
    <source>
        <dbReference type="Proteomes" id="UP000789396"/>
    </source>
</evidence>
<dbReference type="Proteomes" id="UP000789396">
    <property type="component" value="Unassembled WGS sequence"/>
</dbReference>
<organism evidence="1 2">
    <name type="scientific">Racocetra fulgida</name>
    <dbReference type="NCBI Taxonomy" id="60492"/>
    <lineage>
        <taxon>Eukaryota</taxon>
        <taxon>Fungi</taxon>
        <taxon>Fungi incertae sedis</taxon>
        <taxon>Mucoromycota</taxon>
        <taxon>Glomeromycotina</taxon>
        <taxon>Glomeromycetes</taxon>
        <taxon>Diversisporales</taxon>
        <taxon>Gigasporaceae</taxon>
        <taxon>Racocetra</taxon>
    </lineage>
</organism>
<comment type="caution">
    <text evidence="1">The sequence shown here is derived from an EMBL/GenBank/DDBJ whole genome shotgun (WGS) entry which is preliminary data.</text>
</comment>
<proteinExistence type="predicted"/>
<dbReference type="AlphaFoldDB" id="A0A9N9EAD3"/>
<protein>
    <submittedName>
        <fullName evidence="1">13959_t:CDS:1</fullName>
    </submittedName>
</protein>
<name>A0A9N9EAD3_9GLOM</name>